<gene>
    <name evidence="2" type="ORF">TL16_g10987</name>
</gene>
<dbReference type="AlphaFoldDB" id="A0A9W7BCF2"/>
<evidence type="ECO:0000256" key="1">
    <source>
        <dbReference type="SAM" id="SignalP"/>
    </source>
</evidence>
<feature type="chain" id="PRO_5040961821" evidence="1">
    <location>
        <begin position="21"/>
        <end position="111"/>
    </location>
</feature>
<evidence type="ECO:0000313" key="3">
    <source>
        <dbReference type="Proteomes" id="UP001162640"/>
    </source>
</evidence>
<name>A0A9W7BCF2_9STRA</name>
<organism evidence="2 3">
    <name type="scientific">Triparma laevis f. inornata</name>
    <dbReference type="NCBI Taxonomy" id="1714386"/>
    <lineage>
        <taxon>Eukaryota</taxon>
        <taxon>Sar</taxon>
        <taxon>Stramenopiles</taxon>
        <taxon>Ochrophyta</taxon>
        <taxon>Bolidophyceae</taxon>
        <taxon>Parmales</taxon>
        <taxon>Triparmaceae</taxon>
        <taxon>Triparma</taxon>
    </lineage>
</organism>
<proteinExistence type="predicted"/>
<dbReference type="Proteomes" id="UP001162640">
    <property type="component" value="Unassembled WGS sequence"/>
</dbReference>
<protein>
    <submittedName>
        <fullName evidence="2">Uncharacterized protein</fullName>
    </submittedName>
</protein>
<dbReference type="EMBL" id="BLQM01000402">
    <property type="protein sequence ID" value="GMH87867.1"/>
    <property type="molecule type" value="Genomic_DNA"/>
</dbReference>
<reference evidence="3" key="1">
    <citation type="journal article" date="2023" name="Commun. Biol.">
        <title>Genome analysis of Parmales, the sister group of diatoms, reveals the evolutionary specialization of diatoms from phago-mixotrophs to photoautotrophs.</title>
        <authorList>
            <person name="Ban H."/>
            <person name="Sato S."/>
            <person name="Yoshikawa S."/>
            <person name="Yamada K."/>
            <person name="Nakamura Y."/>
            <person name="Ichinomiya M."/>
            <person name="Sato N."/>
            <person name="Blanc-Mathieu R."/>
            <person name="Endo H."/>
            <person name="Kuwata A."/>
            <person name="Ogata H."/>
        </authorList>
    </citation>
    <scope>NUCLEOTIDE SEQUENCE [LARGE SCALE GENOMIC DNA]</scope>
</reference>
<feature type="signal peptide" evidence="1">
    <location>
        <begin position="1"/>
        <end position="20"/>
    </location>
</feature>
<comment type="caution">
    <text evidence="2">The sequence shown here is derived from an EMBL/GenBank/DDBJ whole genome shotgun (WGS) entry which is preliminary data.</text>
</comment>
<sequence>MVFTCLYLLILYASEQLLDGSAPSYLFPTSLRVLLSYFCYLSSTPLRSSYLSSTPPRSSLTLTLPLLFSIRPIVFLLLEPPLLRHVIVWDALDPFVCEPRGPFVLHFLPVF</sequence>
<accession>A0A9W7BCF2</accession>
<evidence type="ECO:0000313" key="2">
    <source>
        <dbReference type="EMBL" id="GMH87867.1"/>
    </source>
</evidence>
<keyword evidence="1" id="KW-0732">Signal</keyword>